<dbReference type="SMART" id="SM00320">
    <property type="entry name" value="WD40"/>
    <property type="match status" value="9"/>
</dbReference>
<dbReference type="AlphaFoldDB" id="W5NAP1"/>
<comment type="function">
    <text evidence="9">Together with methyltransferase FTSJ1, methylates the 2'-O-ribose of nucleotides at position 34 of the tRNA anticodon loop of substrate tRNAs. Required for the correct positioning of the substrate tRNA for methylation. Required to suppress amino acid starvation-induced autophagy. Enhances the STK11/LKB1-induced cell growth suppression activity.</text>
</comment>
<dbReference type="PANTHER" id="PTHR14344:SF3">
    <property type="entry name" value="WD REPEAT-CONTAINING PROTEIN 6"/>
    <property type="match status" value="1"/>
</dbReference>
<keyword evidence="2" id="KW-0963">Cytoplasm</keyword>
<dbReference type="EMBL" id="AHAT01014943">
    <property type="status" value="NOT_ANNOTATED_CDS"/>
    <property type="molecule type" value="Genomic_DNA"/>
</dbReference>
<dbReference type="InterPro" id="IPR036322">
    <property type="entry name" value="WD40_repeat_dom_sf"/>
</dbReference>
<evidence type="ECO:0000256" key="4">
    <source>
        <dbReference type="ARBA" id="ARBA00022694"/>
    </source>
</evidence>
<reference evidence="14" key="1">
    <citation type="submission" date="2011-12" db="EMBL/GenBank/DDBJ databases">
        <title>The Draft Genome of Lepisosteus oculatus.</title>
        <authorList>
            <consortium name="The Broad Institute Genome Assembly &amp; Analysis Group"/>
            <consortium name="Computational R&amp;D Group"/>
            <consortium name="and Sequencing Platform"/>
            <person name="Di Palma F."/>
            <person name="Alfoldi J."/>
            <person name="Johnson J."/>
            <person name="Berlin A."/>
            <person name="Gnerre S."/>
            <person name="Jaffe D."/>
            <person name="MacCallum I."/>
            <person name="Young S."/>
            <person name="Walker B.J."/>
            <person name="Lander E.S."/>
            <person name="Lindblad-Toh K."/>
        </authorList>
    </citation>
    <scope>NUCLEOTIDE SEQUENCE [LARGE SCALE GENOMIC DNA]</scope>
</reference>
<name>W5NAP1_LEPOC</name>
<dbReference type="InterPro" id="IPR015943">
    <property type="entry name" value="WD40/YVTN_repeat-like_dom_sf"/>
</dbReference>
<dbReference type="PROSITE" id="PS50294">
    <property type="entry name" value="WD_REPEATS_REGION"/>
    <property type="match status" value="1"/>
</dbReference>
<dbReference type="InterPro" id="IPR011044">
    <property type="entry name" value="Quino_amine_DH_bsu"/>
</dbReference>
<evidence type="ECO:0000256" key="6">
    <source>
        <dbReference type="ARBA" id="ARBA00038255"/>
    </source>
</evidence>
<dbReference type="Proteomes" id="UP000018468">
    <property type="component" value="Linkage group LG5"/>
</dbReference>
<dbReference type="PROSITE" id="PS50082">
    <property type="entry name" value="WD_REPEATS_2"/>
    <property type="match status" value="1"/>
</dbReference>
<protein>
    <recommendedName>
        <fullName evidence="7">tRNA (34-2'-O)-methyltransferase regulator WDR6</fullName>
    </recommendedName>
    <alternativeName>
        <fullName evidence="8">WD repeat-containing protein 6</fullName>
    </alternativeName>
</protein>
<comment type="subunit">
    <text evidence="10">Interacts with FTSJ1; the interaction is direct, and required for 2'-O-methylation of position 34 in substrate tRNAs. Interacts with IRS4. Interacts with STK11/LKB1.</text>
</comment>
<reference evidence="13" key="3">
    <citation type="submission" date="2025-09" db="UniProtKB">
        <authorList>
            <consortium name="Ensembl"/>
        </authorList>
    </citation>
    <scope>IDENTIFICATION</scope>
</reference>
<keyword evidence="4" id="KW-0819">tRNA processing</keyword>
<dbReference type="Pfam" id="PF00400">
    <property type="entry name" value="WD40"/>
    <property type="match status" value="3"/>
</dbReference>
<evidence type="ECO:0000256" key="11">
    <source>
        <dbReference type="PROSITE-ProRule" id="PRU00221"/>
    </source>
</evidence>
<evidence type="ECO:0000313" key="13">
    <source>
        <dbReference type="Ensembl" id="ENSLOCP00000017700.1"/>
    </source>
</evidence>
<reference evidence="13" key="2">
    <citation type="submission" date="2025-08" db="UniProtKB">
        <authorList>
            <consortium name="Ensembl"/>
        </authorList>
    </citation>
    <scope>IDENTIFICATION</scope>
</reference>
<dbReference type="InterPro" id="IPR001680">
    <property type="entry name" value="WD40_rpt"/>
</dbReference>
<dbReference type="eggNOG" id="KOG0974">
    <property type="taxonomic scope" value="Eukaryota"/>
</dbReference>
<evidence type="ECO:0000256" key="1">
    <source>
        <dbReference type="ARBA" id="ARBA00004496"/>
    </source>
</evidence>
<feature type="region of interest" description="Disordered" evidence="12">
    <location>
        <begin position="59"/>
        <end position="82"/>
    </location>
</feature>
<evidence type="ECO:0000256" key="5">
    <source>
        <dbReference type="ARBA" id="ARBA00022737"/>
    </source>
</evidence>
<dbReference type="PANTHER" id="PTHR14344">
    <property type="entry name" value="WD REPEAT PROTEIN"/>
    <property type="match status" value="1"/>
</dbReference>
<evidence type="ECO:0000256" key="10">
    <source>
        <dbReference type="ARBA" id="ARBA00047056"/>
    </source>
</evidence>
<accession>W5NAP1</accession>
<evidence type="ECO:0000256" key="2">
    <source>
        <dbReference type="ARBA" id="ARBA00022490"/>
    </source>
</evidence>
<dbReference type="GeneTree" id="ENSGT00420000029923"/>
<dbReference type="Gene3D" id="2.130.10.10">
    <property type="entry name" value="YVTN repeat-like/Quinoprotein amine dehydrogenase"/>
    <property type="match status" value="3"/>
</dbReference>
<keyword evidence="3 11" id="KW-0853">WD repeat</keyword>
<proteinExistence type="inferred from homology"/>
<evidence type="ECO:0000313" key="14">
    <source>
        <dbReference type="Proteomes" id="UP000018468"/>
    </source>
</evidence>
<dbReference type="InParanoid" id="W5NAP1"/>
<dbReference type="STRING" id="7918.ENSLOCP00000017700"/>
<dbReference type="InterPro" id="IPR051973">
    <property type="entry name" value="tRNA_Anticodon_Mtase-Reg"/>
</dbReference>
<dbReference type="HOGENOM" id="CLU_002615_0_0_1"/>
<sequence length="1111" mass="117727">MRSTVLLAPVTALEFLGEEYLLSGEGPVLSVYSLHTSSTAPRQPGATLSVLRNHRIHGIRPAPRRQESGEGGSQQQPRPHEEREGGALLAVFGGKAVCVVELREEERAGGSPRLAELCPLWELQDWVWDAHWLQGRRHLAVALAHNAVVLCDPWARVALALSRCAEGCLLYSALLLGPSWAGLVVVGGTVFSQLVLWGPAQGESAGGGGGGPAVQRRLEGHEGVVFGIAYLPESGWLASASDDRSACLWQVGSLGGPAGCGSESPVRLWALYGHQARVFAVRLLRGRLLSAGEDSLCLLWDGHRGSVARRFKGHRAGGVRALAVSEGGGGGHWAATGGADGGIRVWRIGGDGEGEGGPGRGCASAPRRSLCDLRFRGRGSPKVVRLAGFGAQGHLRVVVLTDEGCVYLHSSGEGGGEGWQPLGGEGDPEFRSYSVLELAEAGGGAALCAVGNLAGGVRVFALEQPGGALELRAGRGKVHSLHWASERGRGGEEEPGRWQLFASGPEGQVYRWEVCAAGGRGGQQALGVRPLRPLLLPACAKRWLTAVAALPGRGALWAAGDRRGSVLLYRGAREGRGGPDEPPLGPVSVLFGLHGKQGVTSLRAQGGLLYSTGRDGCVRVLGVRSGDEAEERPDTLEVLRAQRTCRGMDWVERVLFPETGRFLVLGFHSVDFVVWDPVRRERLLSVPCGGGHRSWSYCAPSRANAGPGWTPSLGDGFAFIKQGGVFLSRGRGPPLSGFGVPLELKEGVHGRGVACVCRVGAVRSEAGAWWEVLVTGGEDTTLTVLGVQPDCGSVRVLSIIADHISSVRALATVPQPEGETGAQEPSCLSALLFSGGGRAQLQSYRLLIGWNRQEGTPSCQVIQVAGHRLAEQWEKRRNRHKMLKMDPETRMIEWSVCWLRVTDALLLPRLFSLHESLRRLVLLWGSLHHQRCVLSVAPFSLCSPQGTRSQFLCSAATDGRIALWDLTEVVEGAEGLTAAPQCWGEGSPCLCVPAHQSGVNSLAVWGSASSECLLLASGGDDGSLTVSRIGVQYNTRDTGGASASLRLLGQTSAPCAHAAPLTALQFLTSDLLATVSVDQRVALWRLCGEGRLRWQGALFSHVADAAGLVVW</sequence>
<dbReference type="SUPFAM" id="SSF50969">
    <property type="entry name" value="YVTN repeat-like/Quinoprotein amine dehydrogenase"/>
    <property type="match status" value="1"/>
</dbReference>
<comment type="similarity">
    <text evidence="6">Belongs to the WD repeat WDR6 family.</text>
</comment>
<organism evidence="13 14">
    <name type="scientific">Lepisosteus oculatus</name>
    <name type="common">Spotted gar</name>
    <dbReference type="NCBI Taxonomy" id="7918"/>
    <lineage>
        <taxon>Eukaryota</taxon>
        <taxon>Metazoa</taxon>
        <taxon>Chordata</taxon>
        <taxon>Craniata</taxon>
        <taxon>Vertebrata</taxon>
        <taxon>Euteleostomi</taxon>
        <taxon>Actinopterygii</taxon>
        <taxon>Neopterygii</taxon>
        <taxon>Holostei</taxon>
        <taxon>Semionotiformes</taxon>
        <taxon>Lepisosteidae</taxon>
        <taxon>Lepisosteus</taxon>
    </lineage>
</organism>
<keyword evidence="14" id="KW-1185">Reference proteome</keyword>
<dbReference type="Ensembl" id="ENSLOCT00000017732.1">
    <property type="protein sequence ID" value="ENSLOCP00000017700.1"/>
    <property type="gene ID" value="ENSLOCG00000014377.1"/>
</dbReference>
<comment type="subcellular location">
    <subcellularLocation>
        <location evidence="1">Cytoplasm</location>
    </subcellularLocation>
</comment>
<evidence type="ECO:0000256" key="8">
    <source>
        <dbReference type="ARBA" id="ARBA00041816"/>
    </source>
</evidence>
<dbReference type="GO" id="GO:0005737">
    <property type="term" value="C:cytoplasm"/>
    <property type="evidence" value="ECO:0000318"/>
    <property type="project" value="GO_Central"/>
</dbReference>
<dbReference type="EMBL" id="AHAT01014944">
    <property type="status" value="NOT_ANNOTATED_CDS"/>
    <property type="molecule type" value="Genomic_DNA"/>
</dbReference>
<evidence type="ECO:0000256" key="3">
    <source>
        <dbReference type="ARBA" id="ARBA00022574"/>
    </source>
</evidence>
<evidence type="ECO:0000256" key="7">
    <source>
        <dbReference type="ARBA" id="ARBA00040154"/>
    </source>
</evidence>
<feature type="repeat" description="WD" evidence="11">
    <location>
        <begin position="218"/>
        <end position="251"/>
    </location>
</feature>
<dbReference type="Bgee" id="ENSLOCG00000014377">
    <property type="expression patterns" value="Expressed in testis and 11 other cell types or tissues"/>
</dbReference>
<dbReference type="GO" id="GO:0030488">
    <property type="term" value="P:tRNA methylation"/>
    <property type="evidence" value="ECO:0000318"/>
    <property type="project" value="GO_Central"/>
</dbReference>
<evidence type="ECO:0000256" key="9">
    <source>
        <dbReference type="ARBA" id="ARBA00045751"/>
    </source>
</evidence>
<evidence type="ECO:0000256" key="12">
    <source>
        <dbReference type="SAM" id="MobiDB-lite"/>
    </source>
</evidence>
<dbReference type="SUPFAM" id="SSF50978">
    <property type="entry name" value="WD40 repeat-like"/>
    <property type="match status" value="2"/>
</dbReference>
<dbReference type="OMA" id="IIVWSCF"/>
<keyword evidence="5" id="KW-0677">Repeat</keyword>